<dbReference type="GO" id="GO:0003824">
    <property type="term" value="F:catalytic activity"/>
    <property type="evidence" value="ECO:0007669"/>
    <property type="project" value="UniProtKB-ARBA"/>
</dbReference>
<dbReference type="AlphaFoldDB" id="A0A8J6PN01"/>
<dbReference type="Pfam" id="PF00378">
    <property type="entry name" value="ECH_1"/>
    <property type="match status" value="1"/>
</dbReference>
<name>A0A8J6PN01_9HYPH</name>
<dbReference type="InterPro" id="IPR001753">
    <property type="entry name" value="Enoyl-CoA_hydra/iso"/>
</dbReference>
<gene>
    <name evidence="2" type="ORF">ICI42_22075</name>
</gene>
<accession>A0A8J6PN01</accession>
<dbReference type="EMBL" id="JACVVX010000012">
    <property type="protein sequence ID" value="MBD0417333.1"/>
    <property type="molecule type" value="Genomic_DNA"/>
</dbReference>
<comment type="similarity">
    <text evidence="1">Belongs to the enoyl-CoA hydratase/isomerase family.</text>
</comment>
<organism evidence="2 3">
    <name type="scientific">Oryzicola mucosus</name>
    <dbReference type="NCBI Taxonomy" id="2767425"/>
    <lineage>
        <taxon>Bacteria</taxon>
        <taxon>Pseudomonadati</taxon>
        <taxon>Pseudomonadota</taxon>
        <taxon>Alphaproteobacteria</taxon>
        <taxon>Hyphomicrobiales</taxon>
        <taxon>Phyllobacteriaceae</taxon>
        <taxon>Oryzicola</taxon>
    </lineage>
</organism>
<comment type="caution">
    <text evidence="2">The sequence shown here is derived from an EMBL/GenBank/DDBJ whole genome shotgun (WGS) entry which is preliminary data.</text>
</comment>
<evidence type="ECO:0000256" key="1">
    <source>
        <dbReference type="ARBA" id="ARBA00005254"/>
    </source>
</evidence>
<evidence type="ECO:0000313" key="3">
    <source>
        <dbReference type="Proteomes" id="UP000643405"/>
    </source>
</evidence>
<dbReference type="Gene3D" id="3.90.226.10">
    <property type="entry name" value="2-enoyl-CoA Hydratase, Chain A, domain 1"/>
    <property type="match status" value="1"/>
</dbReference>
<sequence length="245" mass="25764">MYKHPTDLVTIETDGDVAILTMNEPNRRNPFSVHMRYALTEAFHHLFEEDKRSRAIVLTGAGGHFCAGGDISGMSATPTFLQQRTQIAVASDLVRLMCSGPKPIVAAVEGSCIGAGLSLACAADVAVVGRSAKLGCTFVKMGLIPDTGVMWTLTQRAGHGKARALMLSGAMFTPKQAVKDGILDEEVPDGEALAEAVAKAREFAKMPPSTLALLRGALVTGMNSYQEAMRVEASLAAFKGIAAGA</sequence>
<reference evidence="2" key="1">
    <citation type="submission" date="2020-09" db="EMBL/GenBank/DDBJ databases">
        <title>Genome seq and assembly of Tianweitania sp.</title>
        <authorList>
            <person name="Chhetri G."/>
        </authorList>
    </citation>
    <scope>NUCLEOTIDE SEQUENCE</scope>
    <source>
        <strain evidence="2">Rool2</strain>
    </source>
</reference>
<evidence type="ECO:0000313" key="2">
    <source>
        <dbReference type="EMBL" id="MBD0417333.1"/>
    </source>
</evidence>
<proteinExistence type="inferred from homology"/>
<dbReference type="SUPFAM" id="SSF52096">
    <property type="entry name" value="ClpP/crotonase"/>
    <property type="match status" value="1"/>
</dbReference>
<dbReference type="InterPro" id="IPR029045">
    <property type="entry name" value="ClpP/crotonase-like_dom_sf"/>
</dbReference>
<dbReference type="PANTHER" id="PTHR43802:SF1">
    <property type="entry name" value="IP11341P-RELATED"/>
    <property type="match status" value="1"/>
</dbReference>
<protein>
    <submittedName>
        <fullName evidence="2">Enoyl-CoA hydratase/isomerase family protein</fullName>
    </submittedName>
</protein>
<dbReference type="PANTHER" id="PTHR43802">
    <property type="entry name" value="ENOYL-COA HYDRATASE"/>
    <property type="match status" value="1"/>
</dbReference>
<dbReference type="RefSeq" id="WP_188166774.1">
    <property type="nucleotide sequence ID" value="NZ_JACVVX010000012.1"/>
</dbReference>
<dbReference type="Proteomes" id="UP000643405">
    <property type="component" value="Unassembled WGS sequence"/>
</dbReference>
<keyword evidence="3" id="KW-1185">Reference proteome</keyword>
<dbReference type="CDD" id="cd06558">
    <property type="entry name" value="crotonase-like"/>
    <property type="match status" value="1"/>
</dbReference>